<dbReference type="Proteomes" id="UP001630127">
    <property type="component" value="Unassembled WGS sequence"/>
</dbReference>
<accession>A0ABD2ZHK6</accession>
<keyword evidence="2" id="KW-1185">Reference proteome</keyword>
<name>A0ABD2ZHK6_9GENT</name>
<evidence type="ECO:0000313" key="1">
    <source>
        <dbReference type="EMBL" id="KAL3518584.1"/>
    </source>
</evidence>
<proteinExistence type="predicted"/>
<sequence>MVLHDNLEPSIANLLHRRPLPTFCSSLSKLISEETRLQNVHPKSTEVVTSSKPRPSYFKEEEAKRNMICVISWDILLQNVVSILLRNNRTITNLELLYKLILLPIQKLVMEL</sequence>
<evidence type="ECO:0000313" key="2">
    <source>
        <dbReference type="Proteomes" id="UP001630127"/>
    </source>
</evidence>
<organism evidence="1 2">
    <name type="scientific">Cinchona calisaya</name>
    <dbReference type="NCBI Taxonomy" id="153742"/>
    <lineage>
        <taxon>Eukaryota</taxon>
        <taxon>Viridiplantae</taxon>
        <taxon>Streptophyta</taxon>
        <taxon>Embryophyta</taxon>
        <taxon>Tracheophyta</taxon>
        <taxon>Spermatophyta</taxon>
        <taxon>Magnoliopsida</taxon>
        <taxon>eudicotyledons</taxon>
        <taxon>Gunneridae</taxon>
        <taxon>Pentapetalae</taxon>
        <taxon>asterids</taxon>
        <taxon>lamiids</taxon>
        <taxon>Gentianales</taxon>
        <taxon>Rubiaceae</taxon>
        <taxon>Cinchonoideae</taxon>
        <taxon>Cinchoneae</taxon>
        <taxon>Cinchona</taxon>
    </lineage>
</organism>
<gene>
    <name evidence="1" type="ORF">ACH5RR_021173</name>
</gene>
<reference evidence="1 2" key="1">
    <citation type="submission" date="2024-11" db="EMBL/GenBank/DDBJ databases">
        <title>A near-complete genome assembly of Cinchona calisaya.</title>
        <authorList>
            <person name="Lian D.C."/>
            <person name="Zhao X.W."/>
            <person name="Wei L."/>
        </authorList>
    </citation>
    <scope>NUCLEOTIDE SEQUENCE [LARGE SCALE GENOMIC DNA]</scope>
    <source>
        <tissue evidence="1">Nenye</tissue>
    </source>
</reference>
<protein>
    <submittedName>
        <fullName evidence="1">Uncharacterized protein</fullName>
    </submittedName>
</protein>
<dbReference type="EMBL" id="JBJUIK010000009">
    <property type="protein sequence ID" value="KAL3518584.1"/>
    <property type="molecule type" value="Genomic_DNA"/>
</dbReference>
<comment type="caution">
    <text evidence="1">The sequence shown here is derived from an EMBL/GenBank/DDBJ whole genome shotgun (WGS) entry which is preliminary data.</text>
</comment>
<dbReference type="AlphaFoldDB" id="A0ABD2ZHK6"/>